<dbReference type="Proteomes" id="UP000789901">
    <property type="component" value="Unassembled WGS sequence"/>
</dbReference>
<gene>
    <name evidence="1" type="ORF">GMARGA_LOCUS26526</name>
</gene>
<keyword evidence="2" id="KW-1185">Reference proteome</keyword>
<proteinExistence type="predicted"/>
<reference evidence="1 2" key="1">
    <citation type="submission" date="2021-06" db="EMBL/GenBank/DDBJ databases">
        <authorList>
            <person name="Kallberg Y."/>
            <person name="Tangrot J."/>
            <person name="Rosling A."/>
        </authorList>
    </citation>
    <scope>NUCLEOTIDE SEQUENCE [LARGE SCALE GENOMIC DNA]</scope>
    <source>
        <strain evidence="1 2">120-4 pot B 10/14</strain>
    </source>
</reference>
<evidence type="ECO:0000313" key="2">
    <source>
        <dbReference type="Proteomes" id="UP000789901"/>
    </source>
</evidence>
<organism evidence="1 2">
    <name type="scientific">Gigaspora margarita</name>
    <dbReference type="NCBI Taxonomy" id="4874"/>
    <lineage>
        <taxon>Eukaryota</taxon>
        <taxon>Fungi</taxon>
        <taxon>Fungi incertae sedis</taxon>
        <taxon>Mucoromycota</taxon>
        <taxon>Glomeromycotina</taxon>
        <taxon>Glomeromycetes</taxon>
        <taxon>Diversisporales</taxon>
        <taxon>Gigasporaceae</taxon>
        <taxon>Gigaspora</taxon>
    </lineage>
</organism>
<name>A0ABN7W571_GIGMA</name>
<protein>
    <submittedName>
        <fullName evidence="1">17158_t:CDS:1</fullName>
    </submittedName>
</protein>
<comment type="caution">
    <text evidence="1">The sequence shown here is derived from an EMBL/GenBank/DDBJ whole genome shotgun (WGS) entry which is preliminary data.</text>
</comment>
<evidence type="ECO:0000313" key="1">
    <source>
        <dbReference type="EMBL" id="CAG8816373.1"/>
    </source>
</evidence>
<accession>A0ABN7W571</accession>
<feature type="non-terminal residue" evidence="1">
    <location>
        <position position="117"/>
    </location>
</feature>
<feature type="non-terminal residue" evidence="1">
    <location>
        <position position="1"/>
    </location>
</feature>
<sequence>QELKEKLYTALRSKAEINDLSEKLLTKYLEQEKDTIPRPIIPPPPRLTIAPPPPELIIVILPKPSILPPQHHPTQDLDKEHLILIINAEIEATDIVNDPDYDPDKEYNLDNYMWFGA</sequence>
<dbReference type="EMBL" id="CAJVQB010031041">
    <property type="protein sequence ID" value="CAG8816373.1"/>
    <property type="molecule type" value="Genomic_DNA"/>
</dbReference>